<feature type="region of interest" description="Disordered" evidence="9">
    <location>
        <begin position="134"/>
        <end position="157"/>
    </location>
</feature>
<dbReference type="PANTHER" id="PTHR33202:SF22">
    <property type="entry name" value="HYDROGEN PEROXIDE SENSITIVE REPRESSOR"/>
    <property type="match status" value="1"/>
</dbReference>
<keyword evidence="3 7" id="KW-0862">Zinc</keyword>
<protein>
    <submittedName>
        <fullName evidence="10">Transcriptional repressor</fullName>
    </submittedName>
</protein>
<organism evidence="10 11">
    <name type="scientific">Pseudoduganella lutea</name>
    <dbReference type="NCBI Taxonomy" id="321985"/>
    <lineage>
        <taxon>Bacteria</taxon>
        <taxon>Pseudomonadati</taxon>
        <taxon>Pseudomonadota</taxon>
        <taxon>Betaproteobacteria</taxon>
        <taxon>Burkholderiales</taxon>
        <taxon>Oxalobacteraceae</taxon>
        <taxon>Telluria group</taxon>
        <taxon>Pseudoduganella</taxon>
    </lineage>
</organism>
<name>A0A4P6L3C9_9BURK</name>
<evidence type="ECO:0000256" key="1">
    <source>
        <dbReference type="ARBA" id="ARBA00007957"/>
    </source>
</evidence>
<keyword evidence="6" id="KW-0804">Transcription</keyword>
<evidence type="ECO:0000256" key="2">
    <source>
        <dbReference type="ARBA" id="ARBA00022491"/>
    </source>
</evidence>
<dbReference type="GO" id="GO:0000976">
    <property type="term" value="F:transcription cis-regulatory region binding"/>
    <property type="evidence" value="ECO:0007669"/>
    <property type="project" value="TreeGrafter"/>
</dbReference>
<dbReference type="GO" id="GO:1900376">
    <property type="term" value="P:regulation of secondary metabolite biosynthetic process"/>
    <property type="evidence" value="ECO:0007669"/>
    <property type="project" value="TreeGrafter"/>
</dbReference>
<evidence type="ECO:0000313" key="10">
    <source>
        <dbReference type="EMBL" id="QBE66080.1"/>
    </source>
</evidence>
<dbReference type="Pfam" id="PF01475">
    <property type="entry name" value="FUR"/>
    <property type="match status" value="1"/>
</dbReference>
<keyword evidence="7" id="KW-0479">Metal-binding</keyword>
<evidence type="ECO:0000256" key="7">
    <source>
        <dbReference type="PIRSR" id="PIRSR602481-1"/>
    </source>
</evidence>
<dbReference type="InterPro" id="IPR036390">
    <property type="entry name" value="WH_DNA-bd_sf"/>
</dbReference>
<dbReference type="GO" id="GO:0008270">
    <property type="term" value="F:zinc ion binding"/>
    <property type="evidence" value="ECO:0007669"/>
    <property type="project" value="TreeGrafter"/>
</dbReference>
<dbReference type="GO" id="GO:0003700">
    <property type="term" value="F:DNA-binding transcription factor activity"/>
    <property type="evidence" value="ECO:0007669"/>
    <property type="project" value="InterPro"/>
</dbReference>
<feature type="binding site" evidence="7">
    <location>
        <position position="120"/>
    </location>
    <ligand>
        <name>Zn(2+)</name>
        <dbReference type="ChEBI" id="CHEBI:29105"/>
    </ligand>
</feature>
<dbReference type="Proteomes" id="UP000290637">
    <property type="component" value="Chromosome"/>
</dbReference>
<sequence length="157" mass="17012">MERSTRQRTAIRAAIEAAARPLSPHEILDAVRVTVPEIGIATIYRNLKLLLGEGELQAVTLPGENPRYETSHAAHHHHHHFHCVACDRVFEVEGCPGRMDDLAPAGFVIDRHELTLYGECAECAAKRKGKAAPDAAAPVATSAATPAAKRPARAHKH</sequence>
<evidence type="ECO:0000256" key="6">
    <source>
        <dbReference type="ARBA" id="ARBA00023163"/>
    </source>
</evidence>
<dbReference type="InterPro" id="IPR043135">
    <property type="entry name" value="Fur_C"/>
</dbReference>
<feature type="binding site" evidence="7">
    <location>
        <position position="83"/>
    </location>
    <ligand>
        <name>Zn(2+)</name>
        <dbReference type="ChEBI" id="CHEBI:29105"/>
    </ligand>
</feature>
<comment type="similarity">
    <text evidence="1">Belongs to the Fur family.</text>
</comment>
<keyword evidence="2" id="KW-0678">Repressor</keyword>
<feature type="compositionally biased region" description="Low complexity" evidence="9">
    <location>
        <begin position="134"/>
        <end position="149"/>
    </location>
</feature>
<keyword evidence="4" id="KW-0805">Transcription regulation</keyword>
<dbReference type="PANTHER" id="PTHR33202">
    <property type="entry name" value="ZINC UPTAKE REGULATION PROTEIN"/>
    <property type="match status" value="1"/>
</dbReference>
<evidence type="ECO:0000256" key="5">
    <source>
        <dbReference type="ARBA" id="ARBA00023125"/>
    </source>
</evidence>
<dbReference type="GO" id="GO:0045892">
    <property type="term" value="P:negative regulation of DNA-templated transcription"/>
    <property type="evidence" value="ECO:0007669"/>
    <property type="project" value="TreeGrafter"/>
</dbReference>
<reference evidence="10 11" key="1">
    <citation type="submission" date="2019-02" db="EMBL/GenBank/DDBJ databases">
        <title>Draft Genome Sequences of Six Type Strains of the Genus Massilia.</title>
        <authorList>
            <person name="Miess H."/>
            <person name="Frediansyhah A."/>
            <person name="Gross H."/>
        </authorList>
    </citation>
    <scope>NUCLEOTIDE SEQUENCE [LARGE SCALE GENOMIC DNA]</scope>
    <source>
        <strain evidence="10 11">DSM 17473</strain>
    </source>
</reference>
<comment type="cofactor">
    <cofactor evidence="7">
        <name>Zn(2+)</name>
        <dbReference type="ChEBI" id="CHEBI:29105"/>
    </cofactor>
    <text evidence="7">Binds 1 zinc ion per subunit.</text>
</comment>
<dbReference type="Gene3D" id="3.30.1490.190">
    <property type="match status" value="1"/>
</dbReference>
<dbReference type="OrthoDB" id="8659436at2"/>
<dbReference type="InterPro" id="IPR036388">
    <property type="entry name" value="WH-like_DNA-bd_sf"/>
</dbReference>
<evidence type="ECO:0000256" key="9">
    <source>
        <dbReference type="SAM" id="MobiDB-lite"/>
    </source>
</evidence>
<keyword evidence="8" id="KW-0408">Iron</keyword>
<feature type="binding site" evidence="8">
    <location>
        <position position="77"/>
    </location>
    <ligand>
        <name>Fe cation</name>
        <dbReference type="ChEBI" id="CHEBI:24875"/>
    </ligand>
</feature>
<dbReference type="Gene3D" id="1.10.10.10">
    <property type="entry name" value="Winged helix-like DNA-binding domain superfamily/Winged helix DNA-binding domain"/>
    <property type="match status" value="1"/>
</dbReference>
<accession>A0A4P6L3C9</accession>
<dbReference type="KEGG" id="plue:EWM63_26390"/>
<keyword evidence="11" id="KW-1185">Reference proteome</keyword>
<evidence type="ECO:0000256" key="4">
    <source>
        <dbReference type="ARBA" id="ARBA00023015"/>
    </source>
</evidence>
<comment type="cofactor">
    <cofactor evidence="8">
        <name>Mn(2+)</name>
        <dbReference type="ChEBI" id="CHEBI:29035"/>
    </cofactor>
    <cofactor evidence="8">
        <name>Fe(2+)</name>
        <dbReference type="ChEBI" id="CHEBI:29033"/>
    </cofactor>
    <text evidence="8">Binds 1 Mn(2+) or Fe(2+) ion per subunit.</text>
</comment>
<evidence type="ECO:0000256" key="3">
    <source>
        <dbReference type="ARBA" id="ARBA00022833"/>
    </source>
</evidence>
<keyword evidence="5" id="KW-0238">DNA-binding</keyword>
<dbReference type="SUPFAM" id="SSF46785">
    <property type="entry name" value="Winged helix' DNA-binding domain"/>
    <property type="match status" value="1"/>
</dbReference>
<dbReference type="InterPro" id="IPR002481">
    <property type="entry name" value="FUR"/>
</dbReference>
<dbReference type="AlphaFoldDB" id="A0A4P6L3C9"/>
<feature type="binding site" evidence="8">
    <location>
        <position position="112"/>
    </location>
    <ligand>
        <name>Fe cation</name>
        <dbReference type="ChEBI" id="CHEBI:24875"/>
    </ligand>
</feature>
<dbReference type="RefSeq" id="WP_130189189.1">
    <property type="nucleotide sequence ID" value="NZ_CP035913.1"/>
</dbReference>
<feature type="binding site" evidence="7">
    <location>
        <position position="86"/>
    </location>
    <ligand>
        <name>Zn(2+)</name>
        <dbReference type="ChEBI" id="CHEBI:29105"/>
    </ligand>
</feature>
<feature type="binding site" evidence="7">
    <location>
        <position position="123"/>
    </location>
    <ligand>
        <name>Zn(2+)</name>
        <dbReference type="ChEBI" id="CHEBI:29105"/>
    </ligand>
</feature>
<dbReference type="EMBL" id="CP035913">
    <property type="protein sequence ID" value="QBE66080.1"/>
    <property type="molecule type" value="Genomic_DNA"/>
</dbReference>
<evidence type="ECO:0000256" key="8">
    <source>
        <dbReference type="PIRSR" id="PIRSR602481-2"/>
    </source>
</evidence>
<evidence type="ECO:0000313" key="11">
    <source>
        <dbReference type="Proteomes" id="UP000290637"/>
    </source>
</evidence>
<proteinExistence type="inferred from homology"/>
<gene>
    <name evidence="10" type="ORF">EWM63_26390</name>
</gene>